<dbReference type="InterPro" id="IPR036867">
    <property type="entry name" value="R3H_dom_sf"/>
</dbReference>
<evidence type="ECO:0000256" key="6">
    <source>
        <dbReference type="ARBA" id="ARBA00022833"/>
    </source>
</evidence>
<protein>
    <submittedName>
        <fullName evidence="12">FKBP12-associated protein</fullName>
    </submittedName>
</protein>
<evidence type="ECO:0000256" key="2">
    <source>
        <dbReference type="ARBA" id="ARBA00007269"/>
    </source>
</evidence>
<name>A0AAN6ER33_EXODE</name>
<dbReference type="Proteomes" id="UP001161757">
    <property type="component" value="Unassembled WGS sequence"/>
</dbReference>
<comment type="subcellular location">
    <subcellularLocation>
        <location evidence="1">Nucleus</location>
    </subcellularLocation>
</comment>
<evidence type="ECO:0000256" key="3">
    <source>
        <dbReference type="ARBA" id="ARBA00022723"/>
    </source>
</evidence>
<evidence type="ECO:0000256" key="5">
    <source>
        <dbReference type="ARBA" id="ARBA00022771"/>
    </source>
</evidence>
<proteinExistence type="inferred from homology"/>
<dbReference type="InterPro" id="IPR001374">
    <property type="entry name" value="R3H_dom"/>
</dbReference>
<evidence type="ECO:0000256" key="9">
    <source>
        <dbReference type="ARBA" id="ARBA00023242"/>
    </source>
</evidence>
<feature type="region of interest" description="Disordered" evidence="10">
    <location>
        <begin position="1"/>
        <end position="114"/>
    </location>
</feature>
<evidence type="ECO:0000256" key="8">
    <source>
        <dbReference type="ARBA" id="ARBA00023163"/>
    </source>
</evidence>
<dbReference type="Gene3D" id="3.30.1370.50">
    <property type="entry name" value="R3H-like domain"/>
    <property type="match status" value="1"/>
</dbReference>
<feature type="compositionally biased region" description="Basic residues" evidence="10">
    <location>
        <begin position="16"/>
        <end position="25"/>
    </location>
</feature>
<feature type="compositionally biased region" description="Acidic residues" evidence="10">
    <location>
        <begin position="1049"/>
        <end position="1058"/>
    </location>
</feature>
<feature type="compositionally biased region" description="Basic residues" evidence="10">
    <location>
        <begin position="86"/>
        <end position="95"/>
    </location>
</feature>
<dbReference type="Pfam" id="PF01422">
    <property type="entry name" value="zf-NF-X1"/>
    <property type="match status" value="8"/>
</dbReference>
<organism evidence="12 13">
    <name type="scientific">Exophiala dermatitidis</name>
    <name type="common">Black yeast-like fungus</name>
    <name type="synonym">Wangiella dermatitidis</name>
    <dbReference type="NCBI Taxonomy" id="5970"/>
    <lineage>
        <taxon>Eukaryota</taxon>
        <taxon>Fungi</taxon>
        <taxon>Dikarya</taxon>
        <taxon>Ascomycota</taxon>
        <taxon>Pezizomycotina</taxon>
        <taxon>Eurotiomycetes</taxon>
        <taxon>Chaetothyriomycetidae</taxon>
        <taxon>Chaetothyriales</taxon>
        <taxon>Herpotrichiellaceae</taxon>
        <taxon>Exophiala</taxon>
    </lineage>
</organism>
<dbReference type="GO" id="GO:0000977">
    <property type="term" value="F:RNA polymerase II transcription regulatory region sequence-specific DNA binding"/>
    <property type="evidence" value="ECO:0007669"/>
    <property type="project" value="TreeGrafter"/>
</dbReference>
<dbReference type="CDD" id="cd16492">
    <property type="entry name" value="RING-CH-C4HC3_NFX1-like"/>
    <property type="match status" value="1"/>
</dbReference>
<keyword evidence="4" id="KW-0677">Repeat</keyword>
<dbReference type="EMBL" id="JAJGCB010000013">
    <property type="protein sequence ID" value="KAJ8989644.1"/>
    <property type="molecule type" value="Genomic_DNA"/>
</dbReference>
<dbReference type="SMART" id="SM00393">
    <property type="entry name" value="R3H"/>
    <property type="match status" value="1"/>
</dbReference>
<dbReference type="InterPro" id="IPR034078">
    <property type="entry name" value="NFX1_fam"/>
</dbReference>
<evidence type="ECO:0000256" key="1">
    <source>
        <dbReference type="ARBA" id="ARBA00004123"/>
    </source>
</evidence>
<dbReference type="PANTHER" id="PTHR12360">
    <property type="entry name" value="NUCLEAR TRANSCRIPTION FACTOR, X-BOX BINDING 1 NFX1"/>
    <property type="match status" value="1"/>
</dbReference>
<dbReference type="AlphaFoldDB" id="A0AAN6ER33"/>
<evidence type="ECO:0000256" key="7">
    <source>
        <dbReference type="ARBA" id="ARBA00023015"/>
    </source>
</evidence>
<feature type="compositionally biased region" description="Basic and acidic residues" evidence="10">
    <location>
        <begin position="1059"/>
        <end position="1069"/>
    </location>
</feature>
<dbReference type="CDD" id="cd06006">
    <property type="entry name" value="R3H_unknown_2"/>
    <property type="match status" value="1"/>
</dbReference>
<dbReference type="Pfam" id="PF01424">
    <property type="entry name" value="R3H"/>
    <property type="match status" value="1"/>
</dbReference>
<comment type="similarity">
    <text evidence="2">Belongs to the NFX1 family.</text>
</comment>
<feature type="compositionally biased region" description="Basic and acidic residues" evidence="10">
    <location>
        <begin position="1033"/>
        <end position="1048"/>
    </location>
</feature>
<feature type="compositionally biased region" description="Pro residues" evidence="10">
    <location>
        <begin position="27"/>
        <end position="36"/>
    </location>
</feature>
<evidence type="ECO:0000256" key="4">
    <source>
        <dbReference type="ARBA" id="ARBA00022737"/>
    </source>
</evidence>
<feature type="compositionally biased region" description="Low complexity" evidence="10">
    <location>
        <begin position="64"/>
        <end position="80"/>
    </location>
</feature>
<sequence>MEAPLPQQPSTTNNRGQRHRRRGSPRRPQPGPPSDSPNPLRTAAGRPFGGQLTRLHPEAPAFIPASVSPAPSTTPSTSQTKEPKSRPSRNNRKPSNRPPPPAQTRKGSVSRSTAPDIATRIHEDITNNIYECAICTNEIGRNSKIWSCRTCWTVFHIGCIKRWSKNEGSAVQRSGTQEGEEPSVGKQWRCPGCNLPKDTLPTAYTCWCEKELDPKSITGLPPHSCGQTCGRERTFPKPCPHPCDLLCHAGPCPPCTAMGPTQPCFCGKEAVTRRCVETNYEAGWSCGSICGDLMPCGLHTCPKPCHEGLCGACTAEIDARCYCGKVERKIECHEKGEEKESLDWVGCFDCGLPCGRAMDCGIHQCEKSCHPQESIPPHCPRSVDVVTHCPCGKTALAELNIPPRTSCTDPVPSCGKQCGRRLPCGHHCMQPCHTGECKPCELKISTPCRCTRSSFEVICHEATNEPPRCTRMCKATLNCGRHECGERCCTGERKAAERQATKRKLKPLGAVTRLFDENIEAEHICTRACGRRLKCGNHNCTDLCHRGPCGSCKEAIFDDISCSCGRTVLQAPLPCGTQPPPCNFPCTRAKDCGHPQVAHNCHPDEEDCPKCPFLTEKDCLCGKKTLKNQPCWRADVLCGLVCGKVLKCGSHTCRTTCHKPGECEDARQHCQQECGKAKKTCGHPCEQPCHAPSACKEDKPCPFKVMITCDCQRKKEEVRCNARANAPEPALRQTCLKCDEECARLERNRALALALHISDDHTDDHVPYSTTTLNMYLEDVAWAHKQEEILRLFAADDSEKRYRFKPMKSRQRAFIHSIAEDFGFDSESLDPEPHRHVVLFKTPKFVSAPMKTLAQAARIKRGQLNVAAPIHSTAEKKADEVKHEYNGFLLLKPRFALTEDELRPVIKKSAPDTNFDIFFLPQDEGVALIPSMTWDTPEQLVTRLTSLQPTIIGAVTKDNLAGSVVLCHFDTEGPEPKVLRQQGKPVTNEINGWSQVAARRAAPAQAPQVKPVGQKPVYTVLGSRLAEAKRKKQEHEELLRKKAQKQEVVDDWEQEVEREEQVEAERRASLESADGVDEAQTAEKA</sequence>
<evidence type="ECO:0000313" key="13">
    <source>
        <dbReference type="Proteomes" id="UP001161757"/>
    </source>
</evidence>
<dbReference type="InterPro" id="IPR000967">
    <property type="entry name" value="Znf_NFX1"/>
</dbReference>
<comment type="caution">
    <text evidence="12">The sequence shown here is derived from an EMBL/GenBank/DDBJ whole genome shotgun (WGS) entry which is preliminary data.</text>
</comment>
<dbReference type="FunFam" id="3.30.1370.50:FF:000006">
    <property type="entry name" value="NF-X1 finger transcription factor"/>
    <property type="match status" value="1"/>
</dbReference>
<reference evidence="12" key="1">
    <citation type="submission" date="2023-01" db="EMBL/GenBank/DDBJ databases">
        <title>Exophiala dermititidis isolated from Cystic Fibrosis Patient.</title>
        <authorList>
            <person name="Kurbessoian T."/>
            <person name="Crocker A."/>
            <person name="Murante D."/>
            <person name="Hogan D.A."/>
            <person name="Stajich J.E."/>
        </authorList>
    </citation>
    <scope>NUCLEOTIDE SEQUENCE</scope>
    <source>
        <strain evidence="12">Ex8</strain>
    </source>
</reference>
<dbReference type="SUPFAM" id="SSF82708">
    <property type="entry name" value="R3H domain"/>
    <property type="match status" value="1"/>
</dbReference>
<keyword evidence="5" id="KW-0863">Zinc-finger</keyword>
<dbReference type="GO" id="GO:0008270">
    <property type="term" value="F:zinc ion binding"/>
    <property type="evidence" value="ECO:0007669"/>
    <property type="project" value="UniProtKB-KW"/>
</dbReference>
<dbReference type="GO" id="GO:0005634">
    <property type="term" value="C:nucleus"/>
    <property type="evidence" value="ECO:0007669"/>
    <property type="project" value="UniProtKB-SubCell"/>
</dbReference>
<evidence type="ECO:0000256" key="10">
    <source>
        <dbReference type="SAM" id="MobiDB-lite"/>
    </source>
</evidence>
<dbReference type="GO" id="GO:0000122">
    <property type="term" value="P:negative regulation of transcription by RNA polymerase II"/>
    <property type="evidence" value="ECO:0007669"/>
    <property type="project" value="TreeGrafter"/>
</dbReference>
<gene>
    <name evidence="12" type="primary">FAP1</name>
    <name evidence="12" type="ORF">HRR80_006365</name>
</gene>
<keyword evidence="8" id="KW-0804">Transcription</keyword>
<dbReference type="PANTHER" id="PTHR12360:SF12">
    <property type="entry name" value="TRANSCRIPTIONAL REPRESSOR NF-X1"/>
    <property type="match status" value="1"/>
</dbReference>
<dbReference type="GO" id="GO:0000981">
    <property type="term" value="F:DNA-binding transcription factor activity, RNA polymerase II-specific"/>
    <property type="evidence" value="ECO:0007669"/>
    <property type="project" value="TreeGrafter"/>
</dbReference>
<dbReference type="PROSITE" id="PS51061">
    <property type="entry name" value="R3H"/>
    <property type="match status" value="1"/>
</dbReference>
<dbReference type="InterPro" id="IPR034077">
    <property type="entry name" value="R3H_FAP1"/>
</dbReference>
<keyword evidence="7" id="KW-0805">Transcription regulation</keyword>
<evidence type="ECO:0000259" key="11">
    <source>
        <dbReference type="PROSITE" id="PS51061"/>
    </source>
</evidence>
<accession>A0AAN6ER33</accession>
<feature type="domain" description="R3H" evidence="11">
    <location>
        <begin position="780"/>
        <end position="843"/>
    </location>
</feature>
<dbReference type="SUPFAM" id="SSF57850">
    <property type="entry name" value="RING/U-box"/>
    <property type="match status" value="1"/>
</dbReference>
<keyword evidence="3" id="KW-0479">Metal-binding</keyword>
<keyword evidence="6" id="KW-0862">Zinc</keyword>
<dbReference type="CDD" id="cd06008">
    <property type="entry name" value="NF-X1-zinc-finger"/>
    <property type="match status" value="5"/>
</dbReference>
<dbReference type="SMART" id="SM00438">
    <property type="entry name" value="ZnF_NFX"/>
    <property type="match status" value="8"/>
</dbReference>
<feature type="region of interest" description="Disordered" evidence="10">
    <location>
        <begin position="1032"/>
        <end position="1085"/>
    </location>
</feature>
<evidence type="ECO:0000313" key="12">
    <source>
        <dbReference type="EMBL" id="KAJ8989644.1"/>
    </source>
</evidence>
<keyword evidence="9" id="KW-0539">Nucleus</keyword>